<reference evidence="6 7" key="1">
    <citation type="journal article" date="2017" name="Chemistry">
        <title>Isolation, Biosynthesis and Chemical Modifications of Rubterolones A-F: Rare Tropolone Alkaloids from Actinomadura sp. 5-2.</title>
        <authorList>
            <person name="Guo H."/>
            <person name="Benndorf R."/>
            <person name="Leichnitz D."/>
            <person name="Klassen J.L."/>
            <person name="Vollmers J."/>
            <person name="Gorls H."/>
            <person name="Steinacker M."/>
            <person name="Weigel C."/>
            <person name="Dahse H.M."/>
            <person name="Kaster A.K."/>
            <person name="de Beer Z.W."/>
            <person name="Poulsen M."/>
            <person name="Beemelmanns C."/>
        </authorList>
    </citation>
    <scope>NUCLEOTIDE SEQUENCE [LARGE SCALE GENOMIC DNA]</scope>
    <source>
        <strain evidence="6 7">5-2</strain>
    </source>
</reference>
<feature type="DNA-binding region" description="H-T-H motif" evidence="4">
    <location>
        <begin position="36"/>
        <end position="55"/>
    </location>
</feature>
<organism evidence="6 7">
    <name type="scientific">Actinomadura rubteroloni</name>
    <dbReference type="NCBI Taxonomy" id="1926885"/>
    <lineage>
        <taxon>Bacteria</taxon>
        <taxon>Bacillati</taxon>
        <taxon>Actinomycetota</taxon>
        <taxon>Actinomycetes</taxon>
        <taxon>Streptosporangiales</taxon>
        <taxon>Thermomonosporaceae</taxon>
        <taxon>Actinomadura</taxon>
    </lineage>
</organism>
<dbReference type="PROSITE" id="PS50977">
    <property type="entry name" value="HTH_TETR_2"/>
    <property type="match status" value="1"/>
</dbReference>
<dbReference type="SUPFAM" id="SSF46689">
    <property type="entry name" value="Homeodomain-like"/>
    <property type="match status" value="1"/>
</dbReference>
<evidence type="ECO:0000256" key="2">
    <source>
        <dbReference type="ARBA" id="ARBA00023125"/>
    </source>
</evidence>
<dbReference type="InterPro" id="IPR001647">
    <property type="entry name" value="HTH_TetR"/>
</dbReference>
<gene>
    <name evidence="6" type="ORF">BTM25_05070</name>
</gene>
<evidence type="ECO:0000313" key="7">
    <source>
        <dbReference type="Proteomes" id="UP000242367"/>
    </source>
</evidence>
<comment type="caution">
    <text evidence="6">The sequence shown here is derived from an EMBL/GenBank/DDBJ whole genome shotgun (WGS) entry which is preliminary data.</text>
</comment>
<dbReference type="Pfam" id="PF00440">
    <property type="entry name" value="TetR_N"/>
    <property type="match status" value="1"/>
</dbReference>
<dbReference type="SUPFAM" id="SSF48498">
    <property type="entry name" value="Tetracyclin repressor-like, C-terminal domain"/>
    <property type="match status" value="1"/>
</dbReference>
<keyword evidence="7" id="KW-1185">Reference proteome</keyword>
<keyword evidence="2 4" id="KW-0238">DNA-binding</keyword>
<dbReference type="Proteomes" id="UP000242367">
    <property type="component" value="Unassembled WGS sequence"/>
</dbReference>
<dbReference type="InterPro" id="IPR009057">
    <property type="entry name" value="Homeodomain-like_sf"/>
</dbReference>
<dbReference type="EMBL" id="MTBP01000001">
    <property type="protein sequence ID" value="POM26119.1"/>
    <property type="molecule type" value="Genomic_DNA"/>
</dbReference>
<dbReference type="Pfam" id="PF21597">
    <property type="entry name" value="TetR_C_43"/>
    <property type="match status" value="1"/>
</dbReference>
<dbReference type="InterPro" id="IPR036271">
    <property type="entry name" value="Tet_transcr_reg_TetR-rel_C_sf"/>
</dbReference>
<sequence length="216" mass="22623">MGEPARPRLRADAQRSVAKLTAAAVELFSERGLDCPLEEIARRAGVSTGTLYHRFGTREALIDAVVPDVAAAKLAAAVRHADEGADPWDRFVRYVEGIGALMADDPALGDVITRRFADTPRLAAVCADSFARGHAFAAAARADGSLRADFSPHDLVLVFAAVAAQAAATRHAAPDAWRRGLAFTLDGLRAAAARPLPAGPLTAEQAAAAAHRTGQK</sequence>
<keyword evidence="1" id="KW-0805">Transcription regulation</keyword>
<evidence type="ECO:0000256" key="4">
    <source>
        <dbReference type="PROSITE-ProRule" id="PRU00335"/>
    </source>
</evidence>
<evidence type="ECO:0000313" key="6">
    <source>
        <dbReference type="EMBL" id="POM26119.1"/>
    </source>
</evidence>
<evidence type="ECO:0000256" key="3">
    <source>
        <dbReference type="ARBA" id="ARBA00023163"/>
    </source>
</evidence>
<proteinExistence type="predicted"/>
<dbReference type="AlphaFoldDB" id="A0A2P4UM91"/>
<dbReference type="InterPro" id="IPR050109">
    <property type="entry name" value="HTH-type_TetR-like_transc_reg"/>
</dbReference>
<dbReference type="InterPro" id="IPR049445">
    <property type="entry name" value="TetR_SbtR-like_C"/>
</dbReference>
<dbReference type="RefSeq" id="WP_168211979.1">
    <property type="nucleotide sequence ID" value="NZ_MTBP01000001.1"/>
</dbReference>
<keyword evidence="3" id="KW-0804">Transcription</keyword>
<accession>A0A2P4UM91</accession>
<dbReference type="GO" id="GO:0000976">
    <property type="term" value="F:transcription cis-regulatory region binding"/>
    <property type="evidence" value="ECO:0007669"/>
    <property type="project" value="TreeGrafter"/>
</dbReference>
<evidence type="ECO:0000256" key="1">
    <source>
        <dbReference type="ARBA" id="ARBA00023015"/>
    </source>
</evidence>
<dbReference type="Gene3D" id="1.10.357.10">
    <property type="entry name" value="Tetracycline Repressor, domain 2"/>
    <property type="match status" value="1"/>
</dbReference>
<evidence type="ECO:0000259" key="5">
    <source>
        <dbReference type="PROSITE" id="PS50977"/>
    </source>
</evidence>
<dbReference type="PANTHER" id="PTHR30055:SF234">
    <property type="entry name" value="HTH-TYPE TRANSCRIPTIONAL REGULATOR BETI"/>
    <property type="match status" value="1"/>
</dbReference>
<feature type="domain" description="HTH tetR-type" evidence="5">
    <location>
        <begin position="14"/>
        <end position="73"/>
    </location>
</feature>
<dbReference type="PANTHER" id="PTHR30055">
    <property type="entry name" value="HTH-TYPE TRANSCRIPTIONAL REGULATOR RUTR"/>
    <property type="match status" value="1"/>
</dbReference>
<name>A0A2P4UM91_9ACTN</name>
<dbReference type="PRINTS" id="PR00455">
    <property type="entry name" value="HTHTETR"/>
</dbReference>
<protein>
    <submittedName>
        <fullName evidence="6">Transcriptional regulator BetI</fullName>
    </submittedName>
</protein>
<dbReference type="GO" id="GO:0003700">
    <property type="term" value="F:DNA-binding transcription factor activity"/>
    <property type="evidence" value="ECO:0007669"/>
    <property type="project" value="TreeGrafter"/>
</dbReference>